<feature type="transmembrane region" description="Helical" evidence="7">
    <location>
        <begin position="149"/>
        <end position="173"/>
    </location>
</feature>
<dbReference type="PANTHER" id="PTHR24421">
    <property type="entry name" value="NITRATE/NITRITE SENSOR PROTEIN NARX-RELATED"/>
    <property type="match status" value="1"/>
</dbReference>
<dbReference type="EC" id="2.7.13.3" evidence="2"/>
<protein>
    <recommendedName>
        <fullName evidence="2">histidine kinase</fullName>
        <ecNumber evidence="2">2.7.13.3</ecNumber>
    </recommendedName>
</protein>
<evidence type="ECO:0000313" key="9">
    <source>
        <dbReference type="Proteomes" id="UP000287188"/>
    </source>
</evidence>
<feature type="transmembrane region" description="Helical" evidence="7">
    <location>
        <begin position="180"/>
        <end position="200"/>
    </location>
</feature>
<keyword evidence="5" id="KW-0902">Two-component regulatory system</keyword>
<organism evidence="8 9">
    <name type="scientific">Dictyobacter kobayashii</name>
    <dbReference type="NCBI Taxonomy" id="2014872"/>
    <lineage>
        <taxon>Bacteria</taxon>
        <taxon>Bacillati</taxon>
        <taxon>Chloroflexota</taxon>
        <taxon>Ktedonobacteria</taxon>
        <taxon>Ktedonobacterales</taxon>
        <taxon>Dictyobacteraceae</taxon>
        <taxon>Dictyobacter</taxon>
    </lineage>
</organism>
<evidence type="ECO:0000256" key="7">
    <source>
        <dbReference type="SAM" id="Phobius"/>
    </source>
</evidence>
<dbReference type="AlphaFoldDB" id="A0A402ADI4"/>
<feature type="coiled-coil region" evidence="6">
    <location>
        <begin position="485"/>
        <end position="512"/>
    </location>
</feature>
<evidence type="ECO:0000256" key="6">
    <source>
        <dbReference type="SAM" id="Coils"/>
    </source>
</evidence>
<evidence type="ECO:0000256" key="2">
    <source>
        <dbReference type="ARBA" id="ARBA00012438"/>
    </source>
</evidence>
<evidence type="ECO:0000256" key="4">
    <source>
        <dbReference type="ARBA" id="ARBA00022777"/>
    </source>
</evidence>
<feature type="transmembrane region" description="Helical" evidence="7">
    <location>
        <begin position="333"/>
        <end position="356"/>
    </location>
</feature>
<evidence type="ECO:0000256" key="3">
    <source>
        <dbReference type="ARBA" id="ARBA00022679"/>
    </source>
</evidence>
<evidence type="ECO:0000256" key="1">
    <source>
        <dbReference type="ARBA" id="ARBA00000085"/>
    </source>
</evidence>
<evidence type="ECO:0000256" key="5">
    <source>
        <dbReference type="ARBA" id="ARBA00023012"/>
    </source>
</evidence>
<keyword evidence="7" id="KW-0812">Transmembrane</keyword>
<feature type="transmembrane region" description="Helical" evidence="7">
    <location>
        <begin position="247"/>
        <end position="267"/>
    </location>
</feature>
<feature type="coiled-coil region" evidence="6">
    <location>
        <begin position="396"/>
        <end position="423"/>
    </location>
</feature>
<gene>
    <name evidence="8" type="ORF">KDK_09670</name>
</gene>
<dbReference type="GO" id="GO:0004673">
    <property type="term" value="F:protein histidine kinase activity"/>
    <property type="evidence" value="ECO:0007669"/>
    <property type="project" value="UniProtKB-EC"/>
</dbReference>
<dbReference type="GO" id="GO:0000160">
    <property type="term" value="P:phosphorelay signal transduction system"/>
    <property type="evidence" value="ECO:0007669"/>
    <property type="project" value="UniProtKB-KW"/>
</dbReference>
<reference evidence="9" key="1">
    <citation type="submission" date="2018-12" db="EMBL/GenBank/DDBJ databases">
        <title>Tengunoibacter tsumagoiensis gen. nov., sp. nov., Dictyobacter kobayashii sp. nov., D. alpinus sp. nov., and D. joshuensis sp. nov. and description of Dictyobacteraceae fam. nov. within the order Ktedonobacterales isolated from Tengu-no-mugimeshi.</title>
        <authorList>
            <person name="Wang C.M."/>
            <person name="Zheng Y."/>
            <person name="Sakai Y."/>
            <person name="Toyoda A."/>
            <person name="Minakuchi Y."/>
            <person name="Abe K."/>
            <person name="Yokota A."/>
            <person name="Yabe S."/>
        </authorList>
    </citation>
    <scope>NUCLEOTIDE SEQUENCE [LARGE SCALE GENOMIC DNA]</scope>
    <source>
        <strain evidence="9">Uno11</strain>
    </source>
</reference>
<dbReference type="SUPFAM" id="SSF55874">
    <property type="entry name" value="ATPase domain of HSP90 chaperone/DNA topoisomerase II/histidine kinase"/>
    <property type="match status" value="1"/>
</dbReference>
<feature type="transmembrane region" description="Helical" evidence="7">
    <location>
        <begin position="212"/>
        <end position="235"/>
    </location>
</feature>
<accession>A0A402ADI4</accession>
<keyword evidence="6" id="KW-0175">Coiled coil</keyword>
<keyword evidence="3" id="KW-0808">Transferase</keyword>
<sequence length="678" mass="75544">MLHLSVSTVFFAEQHTTHAWWQRIRPRLTILYLAVALVLLLISGAGHLRLFNEIGKVFGGFTWTIDAASPNEPIVIISTPDQLPPFAIPVSSLTSNTHISAVNHVSGVAGIQQAYQHAHPQDIIIYTAQGNKTVPMTITRPAYLFTWNLWWQTFGLTFLAGLSWLIVGIVLLATASEWTGAVEGLTLLPPAMLLLLYSHWGNIQTATTPDFVVQMIWIPSFALLGAAFIHLSLTYRPIAMTTGRRPSWLVDGLPYAPLLLLMAYDWISLLSSGYVPIRTNIELSLGYAVFGGVVSLGIGIASILQILGIWPLHKRTSEGRISITIPRRIRHHLGDLLTLWIGGIGLGFCFGVLPILLTGQTLLPLSLFYILAAVYPLILLYAIRSLRLIARLHVTLDQREAALQEQQKTAQVLQKTNEELQQATSLLLHADAHLRSLLSQRIHDQPKQQALRIRSLLGYWQHKLRLEMERNADGKVVAPPIIEALSKVRKISEELERDLRGLQLLVEDAYQRRSLGLKLHLEKLIREDLPLLHTESLLEIQPDLWALDALNPELEQSEEGEKIAEAISYTVTQALLNIYNHAGASYATVRTVCRDNILSVEIADDGHGFDVTAIPPEKTSIFKADLKVRAAHGTLHLESTPRPNPHHGTIIRLEIPLPPGAQIATPKQIQDHKEQQYT</sequence>
<dbReference type="Proteomes" id="UP000287188">
    <property type="component" value="Unassembled WGS sequence"/>
</dbReference>
<dbReference type="EMBL" id="BIFS01000001">
    <property type="protein sequence ID" value="GCE17167.1"/>
    <property type="molecule type" value="Genomic_DNA"/>
</dbReference>
<dbReference type="Gene3D" id="3.30.565.10">
    <property type="entry name" value="Histidine kinase-like ATPase, C-terminal domain"/>
    <property type="match status" value="1"/>
</dbReference>
<keyword evidence="7" id="KW-1133">Transmembrane helix</keyword>
<feature type="transmembrane region" description="Helical" evidence="7">
    <location>
        <begin position="362"/>
        <end position="383"/>
    </location>
</feature>
<name>A0A402ADI4_9CHLR</name>
<evidence type="ECO:0000313" key="8">
    <source>
        <dbReference type="EMBL" id="GCE17167.1"/>
    </source>
</evidence>
<keyword evidence="9" id="KW-1185">Reference proteome</keyword>
<keyword evidence="4" id="KW-0418">Kinase</keyword>
<proteinExistence type="predicted"/>
<dbReference type="PANTHER" id="PTHR24421:SF10">
    <property type="entry name" value="NITRATE_NITRITE SENSOR PROTEIN NARQ"/>
    <property type="match status" value="1"/>
</dbReference>
<feature type="transmembrane region" description="Helical" evidence="7">
    <location>
        <begin position="30"/>
        <end position="51"/>
    </location>
</feature>
<comment type="catalytic activity">
    <reaction evidence="1">
        <text>ATP + protein L-histidine = ADP + protein N-phospho-L-histidine.</text>
        <dbReference type="EC" id="2.7.13.3"/>
    </reaction>
</comment>
<feature type="transmembrane region" description="Helical" evidence="7">
    <location>
        <begin position="287"/>
        <end position="312"/>
    </location>
</feature>
<dbReference type="InterPro" id="IPR036890">
    <property type="entry name" value="HATPase_C_sf"/>
</dbReference>
<keyword evidence="7" id="KW-0472">Membrane</keyword>
<dbReference type="InterPro" id="IPR050482">
    <property type="entry name" value="Sensor_HK_TwoCompSys"/>
</dbReference>
<comment type="caution">
    <text evidence="8">The sequence shown here is derived from an EMBL/GenBank/DDBJ whole genome shotgun (WGS) entry which is preliminary data.</text>
</comment>